<name>A0A9D4GX13_DREPO</name>
<gene>
    <name evidence="2" type="ORF">DPMN_127085</name>
</gene>
<proteinExistence type="predicted"/>
<reference evidence="2" key="1">
    <citation type="journal article" date="2019" name="bioRxiv">
        <title>The Genome of the Zebra Mussel, Dreissena polymorpha: A Resource for Invasive Species Research.</title>
        <authorList>
            <person name="McCartney M.A."/>
            <person name="Auch B."/>
            <person name="Kono T."/>
            <person name="Mallez S."/>
            <person name="Zhang Y."/>
            <person name="Obille A."/>
            <person name="Becker A."/>
            <person name="Abrahante J.E."/>
            <person name="Garbe J."/>
            <person name="Badalamenti J.P."/>
            <person name="Herman A."/>
            <person name="Mangelson H."/>
            <person name="Liachko I."/>
            <person name="Sullivan S."/>
            <person name="Sone E.D."/>
            <person name="Koren S."/>
            <person name="Silverstein K.A.T."/>
            <person name="Beckman K.B."/>
            <person name="Gohl D.M."/>
        </authorList>
    </citation>
    <scope>NUCLEOTIDE SEQUENCE</scope>
    <source>
        <strain evidence="2">Duluth1</strain>
        <tissue evidence="2">Whole animal</tissue>
    </source>
</reference>
<feature type="region of interest" description="Disordered" evidence="1">
    <location>
        <begin position="38"/>
        <end position="59"/>
    </location>
</feature>
<dbReference type="Proteomes" id="UP000828390">
    <property type="component" value="Unassembled WGS sequence"/>
</dbReference>
<accession>A0A9D4GX13</accession>
<evidence type="ECO:0000313" key="3">
    <source>
        <dbReference type="Proteomes" id="UP000828390"/>
    </source>
</evidence>
<dbReference type="AlphaFoldDB" id="A0A9D4GX13"/>
<evidence type="ECO:0000256" key="1">
    <source>
        <dbReference type="SAM" id="MobiDB-lite"/>
    </source>
</evidence>
<comment type="caution">
    <text evidence="2">The sequence shown here is derived from an EMBL/GenBank/DDBJ whole genome shotgun (WGS) entry which is preliminary data.</text>
</comment>
<keyword evidence="3" id="KW-1185">Reference proteome</keyword>
<sequence>MASTLVDLNRNPTCQLRVLNPSDTVVELKQDAVIAQAEHADKQRDRSNIRRIQIDQQST</sequence>
<reference evidence="2" key="2">
    <citation type="submission" date="2020-11" db="EMBL/GenBank/DDBJ databases">
        <authorList>
            <person name="McCartney M.A."/>
            <person name="Auch B."/>
            <person name="Kono T."/>
            <person name="Mallez S."/>
            <person name="Becker A."/>
            <person name="Gohl D.M."/>
            <person name="Silverstein K.A.T."/>
            <person name="Koren S."/>
            <person name="Bechman K.B."/>
            <person name="Herman A."/>
            <person name="Abrahante J.E."/>
            <person name="Garbe J."/>
        </authorList>
    </citation>
    <scope>NUCLEOTIDE SEQUENCE</scope>
    <source>
        <strain evidence="2">Duluth1</strain>
        <tissue evidence="2">Whole animal</tissue>
    </source>
</reference>
<dbReference type="EMBL" id="JAIWYP010000005">
    <property type="protein sequence ID" value="KAH3825211.1"/>
    <property type="molecule type" value="Genomic_DNA"/>
</dbReference>
<organism evidence="2 3">
    <name type="scientific">Dreissena polymorpha</name>
    <name type="common">Zebra mussel</name>
    <name type="synonym">Mytilus polymorpha</name>
    <dbReference type="NCBI Taxonomy" id="45954"/>
    <lineage>
        <taxon>Eukaryota</taxon>
        <taxon>Metazoa</taxon>
        <taxon>Spiralia</taxon>
        <taxon>Lophotrochozoa</taxon>
        <taxon>Mollusca</taxon>
        <taxon>Bivalvia</taxon>
        <taxon>Autobranchia</taxon>
        <taxon>Heteroconchia</taxon>
        <taxon>Euheterodonta</taxon>
        <taxon>Imparidentia</taxon>
        <taxon>Neoheterodontei</taxon>
        <taxon>Myida</taxon>
        <taxon>Dreissenoidea</taxon>
        <taxon>Dreissenidae</taxon>
        <taxon>Dreissena</taxon>
    </lineage>
</organism>
<protein>
    <submittedName>
        <fullName evidence="2">Uncharacterized protein</fullName>
    </submittedName>
</protein>
<evidence type="ECO:0000313" key="2">
    <source>
        <dbReference type="EMBL" id="KAH3825211.1"/>
    </source>
</evidence>
<feature type="compositionally biased region" description="Basic and acidic residues" evidence="1">
    <location>
        <begin position="38"/>
        <end position="48"/>
    </location>
</feature>